<protein>
    <submittedName>
        <fullName evidence="1">Uncharacterized protein</fullName>
    </submittedName>
</protein>
<proteinExistence type="predicted"/>
<dbReference type="EMBL" id="BK016159">
    <property type="protein sequence ID" value="DAF99022.1"/>
    <property type="molecule type" value="Genomic_DNA"/>
</dbReference>
<sequence>MFLAVSAQYCSTISCKSLSERILAVNAAASSGLELIIKSDPRRSSATASFCSVLLFIFTTRPDSYFAIADF</sequence>
<accession>A0A8S5UXE0</accession>
<name>A0A8S5UXE0_9CAUD</name>
<evidence type="ECO:0000313" key="1">
    <source>
        <dbReference type="EMBL" id="DAF99022.1"/>
    </source>
</evidence>
<reference evidence="1" key="1">
    <citation type="journal article" date="2021" name="Proc. Natl. Acad. Sci. U.S.A.">
        <title>A Catalog of Tens of Thousands of Viruses from Human Metagenomes Reveals Hidden Associations with Chronic Diseases.</title>
        <authorList>
            <person name="Tisza M.J."/>
            <person name="Buck C.B."/>
        </authorList>
    </citation>
    <scope>NUCLEOTIDE SEQUENCE</scope>
    <source>
        <strain evidence="1">CtDmR33</strain>
    </source>
</reference>
<organism evidence="1">
    <name type="scientific">Siphoviridae sp. ctDmR33</name>
    <dbReference type="NCBI Taxonomy" id="2825389"/>
    <lineage>
        <taxon>Viruses</taxon>
        <taxon>Duplodnaviria</taxon>
        <taxon>Heunggongvirae</taxon>
        <taxon>Uroviricota</taxon>
        <taxon>Caudoviricetes</taxon>
    </lineage>
</organism>